<reference evidence="1" key="1">
    <citation type="submission" date="2024-08" db="EMBL/GenBank/DDBJ databases">
        <title>Lentilactobacillus sp. nov., isolated from tree bark.</title>
        <authorList>
            <person name="Phuengjayaem S."/>
            <person name="Tanasupawat S."/>
        </authorList>
    </citation>
    <scope>NUCLEOTIDE SEQUENCE</scope>
    <source>
        <strain evidence="1">SPB1-3</strain>
    </source>
</reference>
<dbReference type="EMBL" id="CP168151">
    <property type="protein sequence ID" value="XFD39673.1"/>
    <property type="molecule type" value="Genomic_DNA"/>
</dbReference>
<accession>A0ACD5DET8</accession>
<dbReference type="Proteomes" id="UP001149860">
    <property type="component" value="Chromosome"/>
</dbReference>
<protein>
    <submittedName>
        <fullName evidence="1">NAD(P)/FAD-dependent oxidoreductase</fullName>
        <ecNumber evidence="1">1.-.-.-</ecNumber>
    </submittedName>
</protein>
<name>A0ACD5DET8_9LACO</name>
<keyword evidence="2" id="KW-1185">Reference proteome</keyword>
<gene>
    <name evidence="1" type="ORF">O0236_009800</name>
</gene>
<proteinExistence type="predicted"/>
<keyword evidence="1" id="KW-0560">Oxidoreductase</keyword>
<evidence type="ECO:0000313" key="1">
    <source>
        <dbReference type="EMBL" id="XFD39673.1"/>
    </source>
</evidence>
<sequence length="446" mass="48851">MENKQVDVIIIGAGPGGLAAAYQLANTKSVLVIENDLWGGTCPNRGCDPKKMLYSVVHTKQQAADLASVGLQSDSKIDWESMMAFKTSYTEKVPSGTLDGLKSTKILTEHGQAKFIDQDTIMVNETNYQAKKIIIATGLHPVTPEIPGSEYIHTSTDFLSMPHLPEKIAFLGGGFVGIELANIAAESGAEVHLIQHNHQILKAYPEELTEQLVDSMTKHGVNFHFDTEISSIQEKADGNYELTGNNDFNLEVDEVFTSMGRQPELDSLNLEIPGVTFDKRGIQVNAFMETANSNVYAIGDVANKSIPKLTPVASFEGAYVADRILSQSDEPIDYPAIPQVVYSSLQLARTGVTPQEAHDNPDMYVVKTAKAGSWYTFNRIQDSNAVIVTVLDKKNNTIVGATVLSKIADEIINYLTFEINQRADKQAVDKQILAYPTPASDLTYYL</sequence>
<dbReference type="EC" id="1.-.-.-" evidence="1"/>
<evidence type="ECO:0000313" key="2">
    <source>
        <dbReference type="Proteomes" id="UP001149860"/>
    </source>
</evidence>
<organism evidence="1 2">
    <name type="scientific">Lentilactobacillus terminaliae</name>
    <dbReference type="NCBI Taxonomy" id="3003483"/>
    <lineage>
        <taxon>Bacteria</taxon>
        <taxon>Bacillati</taxon>
        <taxon>Bacillota</taxon>
        <taxon>Bacilli</taxon>
        <taxon>Lactobacillales</taxon>
        <taxon>Lactobacillaceae</taxon>
        <taxon>Lentilactobacillus</taxon>
    </lineage>
</organism>